<keyword evidence="4" id="KW-1133">Transmembrane helix</keyword>
<dbReference type="Proteomes" id="UP001303115">
    <property type="component" value="Unassembled WGS sequence"/>
</dbReference>
<keyword evidence="3" id="KW-0732">Signal</keyword>
<proteinExistence type="predicted"/>
<evidence type="ECO:0000256" key="5">
    <source>
        <dbReference type="ARBA" id="ARBA00023136"/>
    </source>
</evidence>
<evidence type="ECO:0000256" key="2">
    <source>
        <dbReference type="ARBA" id="ARBA00022692"/>
    </source>
</evidence>
<keyword evidence="9" id="KW-1185">Reference proteome</keyword>
<dbReference type="SMART" id="SM00321">
    <property type="entry name" value="WSC"/>
    <property type="match status" value="1"/>
</dbReference>
<comment type="subcellular location">
    <subcellularLocation>
        <location evidence="1">Membrane</location>
        <topology evidence="1">Single-pass membrane protein</topology>
    </subcellularLocation>
</comment>
<organism evidence="8 9">
    <name type="scientific">Parachaetomium inaequale</name>
    <dbReference type="NCBI Taxonomy" id="2588326"/>
    <lineage>
        <taxon>Eukaryota</taxon>
        <taxon>Fungi</taxon>
        <taxon>Dikarya</taxon>
        <taxon>Ascomycota</taxon>
        <taxon>Pezizomycotina</taxon>
        <taxon>Sordariomycetes</taxon>
        <taxon>Sordariomycetidae</taxon>
        <taxon>Sordariales</taxon>
        <taxon>Chaetomiaceae</taxon>
        <taxon>Parachaetomium</taxon>
    </lineage>
</organism>
<dbReference type="GO" id="GO:0005886">
    <property type="term" value="C:plasma membrane"/>
    <property type="evidence" value="ECO:0007669"/>
    <property type="project" value="TreeGrafter"/>
</dbReference>
<comment type="caution">
    <text evidence="8">The sequence shown here is derived from an EMBL/GenBank/DDBJ whole genome shotgun (WGS) entry which is preliminary data.</text>
</comment>
<name>A0AAN6SLF4_9PEZI</name>
<keyword evidence="5" id="KW-0472">Membrane</keyword>
<evidence type="ECO:0000313" key="8">
    <source>
        <dbReference type="EMBL" id="KAK4031425.1"/>
    </source>
</evidence>
<dbReference type="Pfam" id="PF01822">
    <property type="entry name" value="WSC"/>
    <property type="match status" value="1"/>
</dbReference>
<dbReference type="PROSITE" id="PS51212">
    <property type="entry name" value="WSC"/>
    <property type="match status" value="1"/>
</dbReference>
<evidence type="ECO:0000256" key="4">
    <source>
        <dbReference type="ARBA" id="ARBA00022989"/>
    </source>
</evidence>
<evidence type="ECO:0000256" key="6">
    <source>
        <dbReference type="ARBA" id="ARBA00023180"/>
    </source>
</evidence>
<dbReference type="PANTHER" id="PTHR24269:SF16">
    <property type="entry name" value="PROTEIN SLG1"/>
    <property type="match status" value="1"/>
</dbReference>
<gene>
    <name evidence="8" type="ORF">C8A01DRAFT_21343</name>
</gene>
<keyword evidence="6" id="KW-0325">Glycoprotein</keyword>
<sequence length="89" mass="9478">TSLGCWSDNHNRALQGRSTSSNSMTTEMCASFCSEFAIFGTEFGSQCFCGNVLWSGAQFEDPRVGCTSPCQGNGGETCGGTWALSIYTH</sequence>
<evidence type="ECO:0000313" key="9">
    <source>
        <dbReference type="Proteomes" id="UP001303115"/>
    </source>
</evidence>
<evidence type="ECO:0000256" key="3">
    <source>
        <dbReference type="ARBA" id="ARBA00022729"/>
    </source>
</evidence>
<evidence type="ECO:0000256" key="1">
    <source>
        <dbReference type="ARBA" id="ARBA00004167"/>
    </source>
</evidence>
<feature type="non-terminal residue" evidence="8">
    <location>
        <position position="1"/>
    </location>
</feature>
<keyword evidence="2" id="KW-0812">Transmembrane</keyword>
<accession>A0AAN6SLF4</accession>
<dbReference type="InterPro" id="IPR051836">
    <property type="entry name" value="Kremen_rcpt"/>
</dbReference>
<dbReference type="InterPro" id="IPR002889">
    <property type="entry name" value="WSC_carb-bd"/>
</dbReference>
<evidence type="ECO:0000259" key="7">
    <source>
        <dbReference type="PROSITE" id="PS51212"/>
    </source>
</evidence>
<dbReference type="EMBL" id="MU854816">
    <property type="protein sequence ID" value="KAK4031425.1"/>
    <property type="molecule type" value="Genomic_DNA"/>
</dbReference>
<feature type="domain" description="WSC" evidence="7">
    <location>
        <begin position="1"/>
        <end position="89"/>
    </location>
</feature>
<protein>
    <submittedName>
        <fullName evidence="8">WSC-domain-containing protein</fullName>
    </submittedName>
</protein>
<reference evidence="9" key="1">
    <citation type="journal article" date="2023" name="Mol. Phylogenet. Evol.">
        <title>Genome-scale phylogeny and comparative genomics of the fungal order Sordariales.</title>
        <authorList>
            <person name="Hensen N."/>
            <person name="Bonometti L."/>
            <person name="Westerberg I."/>
            <person name="Brannstrom I.O."/>
            <person name="Guillou S."/>
            <person name="Cros-Aarteil S."/>
            <person name="Calhoun S."/>
            <person name="Haridas S."/>
            <person name="Kuo A."/>
            <person name="Mondo S."/>
            <person name="Pangilinan J."/>
            <person name="Riley R."/>
            <person name="LaButti K."/>
            <person name="Andreopoulos B."/>
            <person name="Lipzen A."/>
            <person name="Chen C."/>
            <person name="Yan M."/>
            <person name="Daum C."/>
            <person name="Ng V."/>
            <person name="Clum A."/>
            <person name="Steindorff A."/>
            <person name="Ohm R.A."/>
            <person name="Martin F."/>
            <person name="Silar P."/>
            <person name="Natvig D.O."/>
            <person name="Lalanne C."/>
            <person name="Gautier V."/>
            <person name="Ament-Velasquez S.L."/>
            <person name="Kruys A."/>
            <person name="Hutchinson M.I."/>
            <person name="Powell A.J."/>
            <person name="Barry K."/>
            <person name="Miller A.N."/>
            <person name="Grigoriev I.V."/>
            <person name="Debuchy R."/>
            <person name="Gladieux P."/>
            <person name="Hiltunen Thoren M."/>
            <person name="Johannesson H."/>
        </authorList>
    </citation>
    <scope>NUCLEOTIDE SEQUENCE [LARGE SCALE GENOMIC DNA]</scope>
    <source>
        <strain evidence="9">CBS 284.82</strain>
    </source>
</reference>
<dbReference type="AlphaFoldDB" id="A0AAN6SLF4"/>
<dbReference type="PANTHER" id="PTHR24269">
    <property type="entry name" value="KREMEN PROTEIN"/>
    <property type="match status" value="1"/>
</dbReference>